<keyword evidence="3" id="KW-1185">Reference proteome</keyword>
<proteinExistence type="predicted"/>
<gene>
    <name evidence="2" type="ORF">FB465_3100</name>
</gene>
<dbReference type="InterPro" id="IPR021315">
    <property type="entry name" value="Gap/Sap"/>
</dbReference>
<sequence length="223" mass="22810">MGDAIGQMLASAVGIAISPVPLIAVVLMLATPRGRVNGTAFTLGWVAALAAVATLVVLAGSGLDTAGPRPTWSWWVKLAAGVLLLLLALRQWHDRPRAGHVRSPPKWMQTIDRFTPERSAGLAAQLVAANPKNLVLTVGGAVSIATSTASGAGKTVAVVLMVLVGSLCTLGPLCVHLVGGARSAKVLGEWKAWMSAHNSAVLMVVLVVMGATYVGDAVSGLTV</sequence>
<name>A0A561ER11_9ACTN</name>
<feature type="transmembrane region" description="Helical" evidence="1">
    <location>
        <begin position="158"/>
        <end position="179"/>
    </location>
</feature>
<dbReference type="RefSeq" id="WP_145791126.1">
    <property type="nucleotide sequence ID" value="NZ_BAAABR010000029.1"/>
</dbReference>
<feature type="transmembrane region" description="Helical" evidence="1">
    <location>
        <begin position="72"/>
        <end position="89"/>
    </location>
</feature>
<evidence type="ECO:0000313" key="3">
    <source>
        <dbReference type="Proteomes" id="UP000318416"/>
    </source>
</evidence>
<feature type="transmembrane region" description="Helical" evidence="1">
    <location>
        <begin position="41"/>
        <end position="60"/>
    </location>
</feature>
<evidence type="ECO:0000313" key="2">
    <source>
        <dbReference type="EMBL" id="TWE18053.1"/>
    </source>
</evidence>
<reference evidence="2 3" key="1">
    <citation type="submission" date="2019-06" db="EMBL/GenBank/DDBJ databases">
        <title>Sequencing the genomes of 1000 actinobacteria strains.</title>
        <authorList>
            <person name="Klenk H.-P."/>
        </authorList>
    </citation>
    <scope>NUCLEOTIDE SEQUENCE [LARGE SCALE GENOMIC DNA]</scope>
    <source>
        <strain evidence="2 3">DSM 41649</strain>
    </source>
</reference>
<feature type="transmembrane region" description="Helical" evidence="1">
    <location>
        <begin position="6"/>
        <end position="29"/>
    </location>
</feature>
<dbReference type="OrthoDB" id="4753036at2"/>
<comment type="caution">
    <text evidence="2">The sequence shown here is derived from an EMBL/GenBank/DDBJ whole genome shotgun (WGS) entry which is preliminary data.</text>
</comment>
<evidence type="ECO:0000256" key="1">
    <source>
        <dbReference type="SAM" id="Phobius"/>
    </source>
</evidence>
<dbReference type="Pfam" id="PF11139">
    <property type="entry name" value="SfLAP"/>
    <property type="match status" value="1"/>
</dbReference>
<organism evidence="2 3">
    <name type="scientific">Kitasatospora atroaurantiaca</name>
    <dbReference type="NCBI Taxonomy" id="285545"/>
    <lineage>
        <taxon>Bacteria</taxon>
        <taxon>Bacillati</taxon>
        <taxon>Actinomycetota</taxon>
        <taxon>Actinomycetes</taxon>
        <taxon>Kitasatosporales</taxon>
        <taxon>Streptomycetaceae</taxon>
        <taxon>Kitasatospora</taxon>
    </lineage>
</organism>
<dbReference type="AlphaFoldDB" id="A0A561ER11"/>
<dbReference type="Proteomes" id="UP000318416">
    <property type="component" value="Unassembled WGS sequence"/>
</dbReference>
<feature type="transmembrane region" description="Helical" evidence="1">
    <location>
        <begin position="200"/>
        <end position="221"/>
    </location>
</feature>
<keyword evidence="1" id="KW-0472">Membrane</keyword>
<keyword evidence="1" id="KW-1133">Transmembrane helix</keyword>
<dbReference type="EMBL" id="VIVR01000001">
    <property type="protein sequence ID" value="TWE18053.1"/>
    <property type="molecule type" value="Genomic_DNA"/>
</dbReference>
<keyword evidence="1" id="KW-0812">Transmembrane</keyword>
<protein>
    <submittedName>
        <fullName evidence="2">Sap-like sulfolipid-1-addressing protein</fullName>
    </submittedName>
</protein>
<accession>A0A561ER11</accession>